<dbReference type="RefSeq" id="WP_093118567.1">
    <property type="nucleotide sequence ID" value="NZ_FNWJ01000002.1"/>
</dbReference>
<dbReference type="PANTHER" id="PTHR10819:SF3">
    <property type="entry name" value="PHOSPHOTRIESTERASE-RELATED PROTEIN"/>
    <property type="match status" value="1"/>
</dbReference>
<dbReference type="GO" id="GO:0016788">
    <property type="term" value="F:hydrolase activity, acting on ester bonds"/>
    <property type="evidence" value="ECO:0007669"/>
    <property type="project" value="InterPro"/>
</dbReference>
<evidence type="ECO:0000313" key="7">
    <source>
        <dbReference type="Proteomes" id="UP000222056"/>
    </source>
</evidence>
<keyword evidence="1 4" id="KW-0479">Metal-binding</keyword>
<name>A0A1H6FXC0_THEAL</name>
<proteinExistence type="inferred from homology"/>
<comment type="similarity">
    <text evidence="5">Belongs to the metallo-dependent hydrolases superfamily. Phosphotriesterase family.</text>
</comment>
<dbReference type="OrthoDB" id="9795018at2"/>
<evidence type="ECO:0000256" key="2">
    <source>
        <dbReference type="ARBA" id="ARBA00022801"/>
    </source>
</evidence>
<dbReference type="Gene3D" id="3.20.20.140">
    <property type="entry name" value="Metal-dependent hydrolases"/>
    <property type="match status" value="1"/>
</dbReference>
<dbReference type="PANTHER" id="PTHR10819">
    <property type="entry name" value="PHOSPHOTRIESTERASE-RELATED"/>
    <property type="match status" value="1"/>
</dbReference>
<dbReference type="PROSITE" id="PS01322">
    <property type="entry name" value="PHOSPHOTRIESTERASE_1"/>
    <property type="match status" value="1"/>
</dbReference>
<reference evidence="7" key="1">
    <citation type="submission" date="2016-10" db="EMBL/GenBank/DDBJ databases">
        <authorList>
            <person name="Varghese N."/>
            <person name="Submissions S."/>
        </authorList>
    </citation>
    <scope>NUCLEOTIDE SEQUENCE [LARGE SCALE GENOMIC DNA]</scope>
    <source>
        <strain evidence="7">ATCC 35263</strain>
    </source>
</reference>
<keyword evidence="7" id="KW-1185">Reference proteome</keyword>
<feature type="binding site" evidence="4">
    <location>
        <position position="256"/>
    </location>
    <ligand>
        <name>Zn(2+)</name>
        <dbReference type="ChEBI" id="CHEBI:29105"/>
        <label>1</label>
    </ligand>
</feature>
<dbReference type="EMBL" id="FNWJ01000002">
    <property type="protein sequence ID" value="SEH15461.1"/>
    <property type="molecule type" value="Genomic_DNA"/>
</dbReference>
<sequence length="320" mass="35568">MREVQTVTGPRAADDLGMTLVHEHVRFRDEAVAEQWPHLYDAEQELTAAVEAVAAAKAHGVRTIVDPTAMFGGRDVRFMRTVSERTGVAIVACTGIYTYDHLPMFFQTRDVDAIAELFVRDITVGIQGTEIKAAFIKCAADEPGVTPNVEKVHRAAARASRETGAPIMAHTRPASNTGPRQLEIFLEEGVDPAKIQLAHTGDTDDLDYILPLLEKGVYVGLDRYGLEMFLPLDRRNETALALIERGYAERILLSQDYCATIDWFPPEAVEQLIAGGAVREDWSMTLIFEQVLPVLRERGLSADQERTILIDNPRRWLVGS</sequence>
<dbReference type="PIRSF" id="PIRSF016839">
    <property type="entry name" value="PhP"/>
    <property type="match status" value="1"/>
</dbReference>
<evidence type="ECO:0000256" key="4">
    <source>
        <dbReference type="PIRSR" id="PIRSR601559-51"/>
    </source>
</evidence>
<evidence type="ECO:0000313" key="6">
    <source>
        <dbReference type="EMBL" id="SEH15461.1"/>
    </source>
</evidence>
<organism evidence="6 7">
    <name type="scientific">Thermoleophilum album</name>
    <dbReference type="NCBI Taxonomy" id="29539"/>
    <lineage>
        <taxon>Bacteria</taxon>
        <taxon>Bacillati</taxon>
        <taxon>Actinomycetota</taxon>
        <taxon>Thermoleophilia</taxon>
        <taxon>Thermoleophilales</taxon>
        <taxon>Thermoleophilaceae</taxon>
        <taxon>Thermoleophilum</taxon>
    </lineage>
</organism>
<evidence type="ECO:0000256" key="1">
    <source>
        <dbReference type="ARBA" id="ARBA00022723"/>
    </source>
</evidence>
<accession>A0A1H6FXC0</accession>
<dbReference type="SUPFAM" id="SSF51556">
    <property type="entry name" value="Metallo-dependent hydrolases"/>
    <property type="match status" value="1"/>
</dbReference>
<gene>
    <name evidence="6" type="ORF">SAMN02745716_1959</name>
</gene>
<dbReference type="InterPro" id="IPR001559">
    <property type="entry name" value="Phosphotriesterase"/>
</dbReference>
<dbReference type="InterPro" id="IPR032466">
    <property type="entry name" value="Metal_Hydrolase"/>
</dbReference>
<dbReference type="PROSITE" id="PS51347">
    <property type="entry name" value="PHOSPHOTRIESTERASE_2"/>
    <property type="match status" value="1"/>
</dbReference>
<keyword evidence="2" id="KW-0378">Hydrolase</keyword>
<dbReference type="GO" id="GO:0008270">
    <property type="term" value="F:zinc ion binding"/>
    <property type="evidence" value="ECO:0007669"/>
    <property type="project" value="InterPro"/>
</dbReference>
<evidence type="ECO:0000256" key="3">
    <source>
        <dbReference type="PIRSR" id="PIRSR601559-50"/>
    </source>
</evidence>
<feature type="modified residue" description="N6-carboxylysine" evidence="3 5">
    <location>
        <position position="137"/>
    </location>
</feature>
<dbReference type="AlphaFoldDB" id="A0A1H6FXC0"/>
<feature type="binding site" evidence="4">
    <location>
        <position position="24"/>
    </location>
    <ligand>
        <name>Zn(2+)</name>
        <dbReference type="ChEBI" id="CHEBI:29105"/>
        <label>1</label>
    </ligand>
</feature>
<comment type="cofactor">
    <cofactor evidence="4">
        <name>a divalent metal cation</name>
        <dbReference type="ChEBI" id="CHEBI:60240"/>
    </cofactor>
    <text evidence="4">Binds 2 divalent metal cations per subunit.</text>
</comment>
<evidence type="ECO:0000256" key="5">
    <source>
        <dbReference type="PROSITE-ProRule" id="PRU00679"/>
    </source>
</evidence>
<feature type="binding site" evidence="4">
    <location>
        <position position="22"/>
    </location>
    <ligand>
        <name>Zn(2+)</name>
        <dbReference type="ChEBI" id="CHEBI:29105"/>
        <label>1</label>
    </ligand>
</feature>
<protein>
    <submittedName>
        <fullName evidence="6">Phosphotriesterase-related protein</fullName>
    </submittedName>
</protein>
<dbReference type="Proteomes" id="UP000222056">
    <property type="component" value="Unassembled WGS sequence"/>
</dbReference>
<feature type="binding site" evidence="4">
    <location>
        <position position="199"/>
    </location>
    <ligand>
        <name>Zn(2+)</name>
        <dbReference type="ChEBI" id="CHEBI:29105"/>
        <label>2</label>
    </ligand>
</feature>
<feature type="binding site" description="via carbamate group" evidence="4">
    <location>
        <position position="137"/>
    </location>
    <ligand>
        <name>Zn(2+)</name>
        <dbReference type="ChEBI" id="CHEBI:29105"/>
        <label>2</label>
    </ligand>
</feature>
<feature type="binding site" evidence="4">
    <location>
        <position position="170"/>
    </location>
    <ligand>
        <name>Zn(2+)</name>
        <dbReference type="ChEBI" id="CHEBI:29105"/>
        <label>2</label>
    </ligand>
</feature>
<dbReference type="Pfam" id="PF02126">
    <property type="entry name" value="PTE"/>
    <property type="match status" value="1"/>
</dbReference>
<feature type="binding site" description="via carbamate group" evidence="4">
    <location>
        <position position="137"/>
    </location>
    <ligand>
        <name>Zn(2+)</name>
        <dbReference type="ChEBI" id="CHEBI:29105"/>
        <label>1</label>
    </ligand>
</feature>
<dbReference type="InterPro" id="IPR017947">
    <property type="entry name" value="AryldialkylPase_Zn-BS"/>
</dbReference>